<comment type="catalytic activity">
    <reaction evidence="1">
        <text>ATP + protein L-histidine = ADP + protein N-phospho-L-histidine.</text>
        <dbReference type="EC" id="2.7.13.3"/>
    </reaction>
</comment>
<dbReference type="Gene3D" id="1.10.287.130">
    <property type="match status" value="1"/>
</dbReference>
<dbReference type="InterPro" id="IPR001789">
    <property type="entry name" value="Sig_transdc_resp-reg_receiver"/>
</dbReference>
<evidence type="ECO:0000259" key="7">
    <source>
        <dbReference type="PROSITE" id="PS50110"/>
    </source>
</evidence>
<evidence type="ECO:0000256" key="1">
    <source>
        <dbReference type="ARBA" id="ARBA00000085"/>
    </source>
</evidence>
<keyword evidence="3 4" id="KW-0597">Phosphoprotein</keyword>
<dbReference type="Proteomes" id="UP001476282">
    <property type="component" value="Unassembled WGS sequence"/>
</dbReference>
<keyword evidence="9" id="KW-1185">Reference proteome</keyword>
<dbReference type="EC" id="2.7.13.3" evidence="2"/>
<dbReference type="Gene3D" id="3.40.50.2300">
    <property type="match status" value="1"/>
</dbReference>
<dbReference type="PROSITE" id="PS50109">
    <property type="entry name" value="HIS_KIN"/>
    <property type="match status" value="1"/>
</dbReference>
<dbReference type="CDD" id="cd16922">
    <property type="entry name" value="HATPase_EvgS-ArcB-TorS-like"/>
    <property type="match status" value="1"/>
</dbReference>
<keyword evidence="5" id="KW-1133">Transmembrane helix</keyword>
<gene>
    <name evidence="8" type="primary">rcsC_3</name>
    <name evidence="8" type="ORF">Hsar01_02038</name>
</gene>
<feature type="transmembrane region" description="Helical" evidence="5">
    <location>
        <begin position="299"/>
        <end position="320"/>
    </location>
</feature>
<feature type="transmembrane region" description="Helical" evidence="5">
    <location>
        <begin position="12"/>
        <end position="40"/>
    </location>
</feature>
<dbReference type="SUPFAM" id="SSF47384">
    <property type="entry name" value="Homodimeric domain of signal transducing histidine kinase"/>
    <property type="match status" value="1"/>
</dbReference>
<dbReference type="CDD" id="cd00082">
    <property type="entry name" value="HisKA"/>
    <property type="match status" value="1"/>
</dbReference>
<dbReference type="InterPro" id="IPR003661">
    <property type="entry name" value="HisK_dim/P_dom"/>
</dbReference>
<dbReference type="InterPro" id="IPR004358">
    <property type="entry name" value="Sig_transdc_His_kin-like_C"/>
</dbReference>
<dbReference type="EMBL" id="BAABRI010000010">
    <property type="protein sequence ID" value="GAA5482814.1"/>
    <property type="molecule type" value="Genomic_DNA"/>
</dbReference>
<dbReference type="Pfam" id="PF00512">
    <property type="entry name" value="HisKA"/>
    <property type="match status" value="1"/>
</dbReference>
<accession>A0ABP9UNB4</accession>
<keyword evidence="5" id="KW-0812">Transmembrane</keyword>
<dbReference type="InterPro" id="IPR003594">
    <property type="entry name" value="HATPase_dom"/>
</dbReference>
<keyword evidence="8" id="KW-0808">Transferase</keyword>
<dbReference type="Gene3D" id="3.30.565.10">
    <property type="entry name" value="Histidine kinase-like ATPase, C-terminal domain"/>
    <property type="match status" value="1"/>
</dbReference>
<feature type="domain" description="Response regulatory" evidence="7">
    <location>
        <begin position="705"/>
        <end position="824"/>
    </location>
</feature>
<keyword evidence="5" id="KW-0472">Membrane</keyword>
<dbReference type="SMART" id="SM00448">
    <property type="entry name" value="REC"/>
    <property type="match status" value="1"/>
</dbReference>
<feature type="domain" description="Histidine kinase" evidence="6">
    <location>
        <begin position="352"/>
        <end position="569"/>
    </location>
</feature>
<evidence type="ECO:0000313" key="9">
    <source>
        <dbReference type="Proteomes" id="UP001476282"/>
    </source>
</evidence>
<evidence type="ECO:0000256" key="4">
    <source>
        <dbReference type="PROSITE-ProRule" id="PRU00169"/>
    </source>
</evidence>
<dbReference type="InterPro" id="IPR036097">
    <property type="entry name" value="HisK_dim/P_sf"/>
</dbReference>
<evidence type="ECO:0000256" key="3">
    <source>
        <dbReference type="ARBA" id="ARBA00022553"/>
    </source>
</evidence>
<reference evidence="8 9" key="1">
    <citation type="submission" date="2024-02" db="EMBL/GenBank/DDBJ databases">
        <title>Haloferula sargassicola NBRC 104335.</title>
        <authorList>
            <person name="Ichikawa N."/>
            <person name="Katano-Makiyama Y."/>
            <person name="Hidaka K."/>
        </authorList>
    </citation>
    <scope>NUCLEOTIDE SEQUENCE [LARGE SCALE GENOMIC DNA]</scope>
    <source>
        <strain evidence="8 9">NBRC 104335</strain>
    </source>
</reference>
<dbReference type="CDD" id="cd17546">
    <property type="entry name" value="REC_hyHK_CKI1_RcsC-like"/>
    <property type="match status" value="1"/>
</dbReference>
<sequence length="829" mass="89571">MRGRKSSTPWTGWILCGIGPLSLWHVLAISLVFISVAILYSRKIMRAETQAATLRLQSFTAGAARHLESQFDGLRDDFRLLASLDAFHSYLDAGPLTEQDRRNQAMVRRFFARHQESIEGVRVDLRTGRTFEIRILPGNYLDVSAQRPTAGGAEGPTSSVTHEGERLVVSERLPAGLHSAVVAVHLVVPHADFLRAGLESYMMGQSELWIWSVEDDARPSLIRHPLSPGGTHFEVPPEVLEFCRQLLAEGLEGIREHEVAFPDKRPVVSVFNPLRLAGEPLGLVFSSEKDRHLASLHRLSGFLLIVFSGGLVLMGAWFGFSYLQIRRSEAAAVAARKDAETAARAKSDFVAAMSHEVRTPLHGILGYAELLRQSGLTGEQQRHIGIVRKCGDHLLTLLNDILDFSRLEAGALVLRDDEFSAADLVREVVELLSTAAQAKGLTLDGHVGSGLPLRVRGDAGRVRQVLFNLVGNAIKFTPSGGVAVRVSPAAGGRVRFEVADTGIGIAAGQDELLFQPFSQIDRSSSRSFEGTGLGLAICRRLIRQMGGEIGFESAPDLGSTFFFEIRLPEVATSLDRVLDGRRLLWVGTPPAEGFAGQVAMLGASLECLAEPLAALHRMRTQPPDLLLIHGTEPGGDCARLASAQAGTVGIPCARVMDGADDVCRAGSACCVGIVLPTELRPLGEKLVSLMKPPPPPPPRARPEGAVLIVDDSEVNRSLLAALLRRHGLAVTEAGGGRDALEVLTRRAFQLIFMDVEMPGMDGLETTRRVREMEASAGMAPMAIVGLSAHAFHEDRELALAAGMNDYLTKPLTLEALDRVLVHYAGPTAA</sequence>
<dbReference type="SUPFAM" id="SSF52172">
    <property type="entry name" value="CheY-like"/>
    <property type="match status" value="1"/>
</dbReference>
<dbReference type="InterPro" id="IPR005467">
    <property type="entry name" value="His_kinase_dom"/>
</dbReference>
<proteinExistence type="predicted"/>
<dbReference type="PANTHER" id="PTHR45339">
    <property type="entry name" value="HYBRID SIGNAL TRANSDUCTION HISTIDINE KINASE J"/>
    <property type="match status" value="1"/>
</dbReference>
<dbReference type="Pfam" id="PF02518">
    <property type="entry name" value="HATPase_c"/>
    <property type="match status" value="1"/>
</dbReference>
<evidence type="ECO:0000256" key="5">
    <source>
        <dbReference type="SAM" id="Phobius"/>
    </source>
</evidence>
<feature type="modified residue" description="4-aspartylphosphate" evidence="4">
    <location>
        <position position="754"/>
    </location>
</feature>
<dbReference type="SMART" id="SM00388">
    <property type="entry name" value="HisKA"/>
    <property type="match status" value="1"/>
</dbReference>
<dbReference type="SMART" id="SM00387">
    <property type="entry name" value="HATPase_c"/>
    <property type="match status" value="1"/>
</dbReference>
<evidence type="ECO:0000313" key="8">
    <source>
        <dbReference type="EMBL" id="GAA5482814.1"/>
    </source>
</evidence>
<dbReference type="SUPFAM" id="SSF55874">
    <property type="entry name" value="ATPase domain of HSP90 chaperone/DNA topoisomerase II/histidine kinase"/>
    <property type="match status" value="1"/>
</dbReference>
<name>A0ABP9UNB4_9BACT</name>
<evidence type="ECO:0000259" key="6">
    <source>
        <dbReference type="PROSITE" id="PS50109"/>
    </source>
</evidence>
<dbReference type="GO" id="GO:0016301">
    <property type="term" value="F:kinase activity"/>
    <property type="evidence" value="ECO:0007669"/>
    <property type="project" value="UniProtKB-KW"/>
</dbReference>
<comment type="caution">
    <text evidence="8">The sequence shown here is derived from an EMBL/GenBank/DDBJ whole genome shotgun (WGS) entry which is preliminary data.</text>
</comment>
<dbReference type="PRINTS" id="PR00344">
    <property type="entry name" value="BCTRLSENSOR"/>
</dbReference>
<dbReference type="Pfam" id="PF00072">
    <property type="entry name" value="Response_reg"/>
    <property type="match status" value="1"/>
</dbReference>
<dbReference type="InterPro" id="IPR011006">
    <property type="entry name" value="CheY-like_superfamily"/>
</dbReference>
<organism evidence="8 9">
    <name type="scientific">Haloferula sargassicola</name>
    <dbReference type="NCBI Taxonomy" id="490096"/>
    <lineage>
        <taxon>Bacteria</taxon>
        <taxon>Pseudomonadati</taxon>
        <taxon>Verrucomicrobiota</taxon>
        <taxon>Verrucomicrobiia</taxon>
        <taxon>Verrucomicrobiales</taxon>
        <taxon>Verrucomicrobiaceae</taxon>
        <taxon>Haloferula</taxon>
    </lineage>
</organism>
<protein>
    <recommendedName>
        <fullName evidence="2">histidine kinase</fullName>
        <ecNumber evidence="2">2.7.13.3</ecNumber>
    </recommendedName>
</protein>
<dbReference type="PANTHER" id="PTHR45339:SF6">
    <property type="entry name" value="SENSORY HISTIDINE PROTEIN KINASE"/>
    <property type="match status" value="1"/>
</dbReference>
<dbReference type="PROSITE" id="PS50110">
    <property type="entry name" value="RESPONSE_REGULATORY"/>
    <property type="match status" value="1"/>
</dbReference>
<keyword evidence="8" id="KW-0418">Kinase</keyword>
<dbReference type="InterPro" id="IPR036890">
    <property type="entry name" value="HATPase_C_sf"/>
</dbReference>
<evidence type="ECO:0000256" key="2">
    <source>
        <dbReference type="ARBA" id="ARBA00012438"/>
    </source>
</evidence>